<proteinExistence type="predicted"/>
<dbReference type="EMBL" id="CP109967">
    <property type="protein sequence ID" value="WAJ72407.1"/>
    <property type="molecule type" value="Genomic_DNA"/>
</dbReference>
<gene>
    <name evidence="2" type="ORF">OLW01_16875</name>
</gene>
<feature type="transmembrane region" description="Helical" evidence="1">
    <location>
        <begin position="18"/>
        <end position="37"/>
    </location>
</feature>
<reference evidence="2" key="1">
    <citation type="submission" date="2022-10" db="EMBL/GenBank/DDBJ databases">
        <title>Catenovulum adriacola sp. nov. isolated in the Harbour of Susak.</title>
        <authorList>
            <person name="Schoch T."/>
            <person name="Reich S.J."/>
            <person name="Stoeferle S."/>
            <person name="Flaiz M."/>
            <person name="Kazda M."/>
            <person name="Riedel C.U."/>
            <person name="Duerre P."/>
        </authorList>
    </citation>
    <scope>NUCLEOTIDE SEQUENCE</scope>
    <source>
        <strain evidence="2">TS8</strain>
        <plasmid evidence="2">pCadTS8_2</plasmid>
    </source>
</reference>
<organism evidence="2 3">
    <name type="scientific">Catenovulum adriaticum</name>
    <dbReference type="NCBI Taxonomy" id="2984846"/>
    <lineage>
        <taxon>Bacteria</taxon>
        <taxon>Pseudomonadati</taxon>
        <taxon>Pseudomonadota</taxon>
        <taxon>Gammaproteobacteria</taxon>
        <taxon>Alteromonadales</taxon>
        <taxon>Alteromonadaceae</taxon>
        <taxon>Catenovulum</taxon>
    </lineage>
</organism>
<protein>
    <submittedName>
        <fullName evidence="2">DUF748 domain-containing protein</fullName>
    </submittedName>
</protein>
<keyword evidence="1" id="KW-1133">Transmembrane helix</keyword>
<dbReference type="RefSeq" id="WP_268077200.1">
    <property type="nucleotide sequence ID" value="NZ_CP109967.1"/>
</dbReference>
<keyword evidence="1" id="KW-0472">Membrane</keyword>
<keyword evidence="2" id="KW-0614">Plasmid</keyword>
<dbReference type="InterPro" id="IPR008023">
    <property type="entry name" value="DUF748"/>
</dbReference>
<name>A0ABY7AT09_9ALTE</name>
<sequence>METSSTATKTKYKTRLKLLCFSLIVLVILRLLAPFFVQQIANRSLQNAEGITGSIGDVDLQLYRGAYNIQNIAIYAIDLDNNKKPLLSIKQLDLSLLWSALFSGNIVTKMQIQQPEIVIYDNEPDVTPTDEHQKLTNEDTWIGLANDIVLFSIDKVSISDGKITLINSKNEDQTNTYISDLHGQATNITNSQELSKSLASQFTFTGKLMGESSLKLKGQLDTLTKKANFDFNAEMQRFPIQHIDSAIKFYTPFDIEAGAIDGAMELVCKDGQIDGYLKAGIYDLNVFSWREDIEQDDDGPLTFIFENTMELFGNILENNDSDLVAARIPISGTLDNAEVSTLATLISLIKNAFVEAFEMKVDNIISFEKNEIEEND</sequence>
<geneLocation type="plasmid" evidence="2 3">
    <name>pCadTS8_2</name>
</geneLocation>
<dbReference type="Proteomes" id="UP001163726">
    <property type="component" value="Plasmid pCadTS8_2"/>
</dbReference>
<keyword evidence="1" id="KW-0812">Transmembrane</keyword>
<keyword evidence="3" id="KW-1185">Reference proteome</keyword>
<evidence type="ECO:0000256" key="1">
    <source>
        <dbReference type="SAM" id="Phobius"/>
    </source>
</evidence>
<dbReference type="Pfam" id="PF05359">
    <property type="entry name" value="DUF748"/>
    <property type="match status" value="1"/>
</dbReference>
<evidence type="ECO:0000313" key="3">
    <source>
        <dbReference type="Proteomes" id="UP001163726"/>
    </source>
</evidence>
<evidence type="ECO:0000313" key="2">
    <source>
        <dbReference type="EMBL" id="WAJ72407.1"/>
    </source>
</evidence>
<accession>A0ABY7AT09</accession>